<accession>A0A1H1ZZF2</accession>
<evidence type="ECO:0000256" key="6">
    <source>
        <dbReference type="SAM" id="Phobius"/>
    </source>
</evidence>
<dbReference type="Pfam" id="PF04241">
    <property type="entry name" value="DUF423"/>
    <property type="match status" value="1"/>
</dbReference>
<reference evidence="7 8" key="1">
    <citation type="submission" date="2016-10" db="EMBL/GenBank/DDBJ databases">
        <authorList>
            <person name="de Groot N.N."/>
        </authorList>
    </citation>
    <scope>NUCLEOTIDE SEQUENCE [LARGE SCALE GENOMIC DNA]</scope>
    <source>
        <strain evidence="7 8">MP1X4</strain>
    </source>
</reference>
<evidence type="ECO:0000256" key="2">
    <source>
        <dbReference type="ARBA" id="ARBA00009694"/>
    </source>
</evidence>
<dbReference type="EMBL" id="LT629740">
    <property type="protein sequence ID" value="SDT39145.1"/>
    <property type="molecule type" value="Genomic_DNA"/>
</dbReference>
<dbReference type="PANTHER" id="PTHR43461">
    <property type="entry name" value="TRANSMEMBRANE PROTEIN 256"/>
    <property type="match status" value="1"/>
</dbReference>
<dbReference type="PANTHER" id="PTHR43461:SF1">
    <property type="entry name" value="TRANSMEMBRANE PROTEIN 256"/>
    <property type="match status" value="1"/>
</dbReference>
<gene>
    <name evidence="7" type="ORF">SAMN05216490_3316</name>
</gene>
<name>A0A1H1ZZF2_MUCMA</name>
<comment type="subcellular location">
    <subcellularLocation>
        <location evidence="1">Membrane</location>
        <topology evidence="1">Multi-pass membrane protein</topology>
    </subcellularLocation>
</comment>
<evidence type="ECO:0000256" key="4">
    <source>
        <dbReference type="ARBA" id="ARBA00022989"/>
    </source>
</evidence>
<evidence type="ECO:0000256" key="1">
    <source>
        <dbReference type="ARBA" id="ARBA00004141"/>
    </source>
</evidence>
<sequence length="137" mass="15250">MVNLAFYLLMNKQIIITASVFGMLAVIAGAFGAHGLKAYLDATQLEVWHTAVQYQFYHVFALLFLSTFAHTKNRLINASYYLFTLGIVFFSGSLYLLACRDLIGLSWLWIMGPITPIGGLLFIIGWATLAMAAFKSK</sequence>
<comment type="similarity">
    <text evidence="2">Belongs to the UPF0382 family.</text>
</comment>
<evidence type="ECO:0000313" key="8">
    <source>
        <dbReference type="Proteomes" id="UP000199679"/>
    </source>
</evidence>
<proteinExistence type="inferred from homology"/>
<organism evidence="7 8">
    <name type="scientific">Mucilaginibacter mallensis</name>
    <dbReference type="NCBI Taxonomy" id="652787"/>
    <lineage>
        <taxon>Bacteria</taxon>
        <taxon>Pseudomonadati</taxon>
        <taxon>Bacteroidota</taxon>
        <taxon>Sphingobacteriia</taxon>
        <taxon>Sphingobacteriales</taxon>
        <taxon>Sphingobacteriaceae</taxon>
        <taxon>Mucilaginibacter</taxon>
    </lineage>
</organism>
<dbReference type="STRING" id="652787.SAMN05216490_3316"/>
<keyword evidence="4 6" id="KW-1133">Transmembrane helix</keyword>
<evidence type="ECO:0000256" key="5">
    <source>
        <dbReference type="ARBA" id="ARBA00023136"/>
    </source>
</evidence>
<keyword evidence="8" id="KW-1185">Reference proteome</keyword>
<feature type="transmembrane region" description="Helical" evidence="6">
    <location>
        <begin position="110"/>
        <end position="134"/>
    </location>
</feature>
<evidence type="ECO:0000313" key="7">
    <source>
        <dbReference type="EMBL" id="SDT39145.1"/>
    </source>
</evidence>
<dbReference type="GO" id="GO:0005886">
    <property type="term" value="C:plasma membrane"/>
    <property type="evidence" value="ECO:0007669"/>
    <property type="project" value="TreeGrafter"/>
</dbReference>
<feature type="transmembrane region" description="Helical" evidence="6">
    <location>
        <begin position="14"/>
        <end position="34"/>
    </location>
</feature>
<dbReference type="Proteomes" id="UP000199679">
    <property type="component" value="Chromosome I"/>
</dbReference>
<evidence type="ECO:0000256" key="3">
    <source>
        <dbReference type="ARBA" id="ARBA00022692"/>
    </source>
</evidence>
<dbReference type="AlphaFoldDB" id="A0A1H1ZZF2"/>
<feature type="transmembrane region" description="Helical" evidence="6">
    <location>
        <begin position="54"/>
        <end position="71"/>
    </location>
</feature>
<protein>
    <submittedName>
        <fullName evidence="7">Uncharacterized membrane protein YgdD, TMEM256/DUF423 family</fullName>
    </submittedName>
</protein>
<feature type="transmembrane region" description="Helical" evidence="6">
    <location>
        <begin position="78"/>
        <end position="98"/>
    </location>
</feature>
<dbReference type="InterPro" id="IPR006696">
    <property type="entry name" value="DUF423"/>
</dbReference>
<keyword evidence="5 6" id="KW-0472">Membrane</keyword>
<keyword evidence="3 6" id="KW-0812">Transmembrane</keyword>